<dbReference type="Proteomes" id="UP000220005">
    <property type="component" value="Unassembled WGS sequence"/>
</dbReference>
<feature type="chain" id="PRO_5013286816" description="BIG2 domain-containing protein" evidence="1">
    <location>
        <begin position="31"/>
        <end position="324"/>
    </location>
</feature>
<evidence type="ECO:0000256" key="1">
    <source>
        <dbReference type="SAM" id="SignalP"/>
    </source>
</evidence>
<reference evidence="3 4" key="1">
    <citation type="journal article" date="2017" name="Front. Microbiol.">
        <title>New Insights into the Diversity of the Genus Faecalibacterium.</title>
        <authorList>
            <person name="Benevides L."/>
            <person name="Burman S."/>
            <person name="Martin R."/>
            <person name="Robert V."/>
            <person name="Thomas M."/>
            <person name="Miquel S."/>
            <person name="Chain F."/>
            <person name="Sokol H."/>
            <person name="Bermudez-Humaran L.G."/>
            <person name="Morrison M."/>
            <person name="Langella P."/>
            <person name="Azevedo V.A."/>
            <person name="Chatel J.M."/>
            <person name="Soares S."/>
        </authorList>
    </citation>
    <scope>NUCLEOTIDE SEQUENCE [LARGE SCALE GENOMIC DNA]</scope>
    <source>
        <strain evidence="3 4">CNCM I 4575</strain>
    </source>
</reference>
<dbReference type="SUPFAM" id="SSF49373">
    <property type="entry name" value="Invasin/intimin cell-adhesion fragments"/>
    <property type="match status" value="3"/>
</dbReference>
<organism evidence="3 4">
    <name type="scientific">Faecalibacterium prausnitzii</name>
    <dbReference type="NCBI Taxonomy" id="853"/>
    <lineage>
        <taxon>Bacteria</taxon>
        <taxon>Bacillati</taxon>
        <taxon>Bacillota</taxon>
        <taxon>Clostridia</taxon>
        <taxon>Eubacteriales</taxon>
        <taxon>Oscillospiraceae</taxon>
        <taxon>Faecalibacterium</taxon>
    </lineage>
</organism>
<keyword evidence="1" id="KW-0732">Signal</keyword>
<feature type="domain" description="BIG2" evidence="2">
    <location>
        <begin position="212"/>
        <end position="290"/>
    </location>
</feature>
<dbReference type="InterPro" id="IPR003343">
    <property type="entry name" value="Big_2"/>
</dbReference>
<dbReference type="PANTHER" id="PTHR23019:SF0">
    <property type="entry name" value="NUCLEAR PORE MEMBRANE GLYCOPROTEIN 210"/>
    <property type="match status" value="1"/>
</dbReference>
<feature type="domain" description="BIG2" evidence="2">
    <location>
        <begin position="37"/>
        <end position="116"/>
    </location>
</feature>
<proteinExistence type="predicted"/>
<dbReference type="Gene3D" id="2.60.40.1080">
    <property type="match status" value="3"/>
</dbReference>
<comment type="caution">
    <text evidence="3">The sequence shown here is derived from an EMBL/GenBank/DDBJ whole genome shotgun (WGS) entry which is preliminary data.</text>
</comment>
<evidence type="ECO:0000313" key="3">
    <source>
        <dbReference type="EMBL" id="PDX80432.1"/>
    </source>
</evidence>
<dbReference type="RefSeq" id="WP_097840002.1">
    <property type="nucleotide sequence ID" value="NZ_NMTY01000026.1"/>
</dbReference>
<accession>A0A2A7AMX2</accession>
<dbReference type="Pfam" id="PF02368">
    <property type="entry name" value="Big_2"/>
    <property type="match status" value="3"/>
</dbReference>
<gene>
    <name evidence="3" type="ORF">CGS58_11815</name>
</gene>
<evidence type="ECO:0000259" key="2">
    <source>
        <dbReference type="SMART" id="SM00635"/>
    </source>
</evidence>
<dbReference type="SMART" id="SM00635">
    <property type="entry name" value="BID_2"/>
    <property type="match status" value="3"/>
</dbReference>
<feature type="signal peptide" evidence="1">
    <location>
        <begin position="1"/>
        <end position="30"/>
    </location>
</feature>
<dbReference type="PANTHER" id="PTHR23019">
    <property type="entry name" value="NUCLEAR PORE MEMBRANE GLYCOPROTEIN GP210-RELATED"/>
    <property type="match status" value="1"/>
</dbReference>
<dbReference type="EMBL" id="NMTY01000026">
    <property type="protein sequence ID" value="PDX80432.1"/>
    <property type="molecule type" value="Genomic_DNA"/>
</dbReference>
<sequence length="324" mass="33927">MKFSVSNAGRALCAVVLGAMLATAPLTAYAAPSAQTGSTKLALEVTEMELEITADDPRPKAYLYTGGQSDYYFIVWMSSNPSVATVDGDGKVTARSVGTATITAISDHGERAACKVTVTRKGEEAEAQKPALSETSLNLVQQYNELHPSKQLTLQNSDHSFIYVYQWRSSDPNIASVDEKGNVTAQNPGTATITAFASNGQALRCAVTVTSDVGKVTLSKTDLLLRTVGSKEALAATVAVESGGSVPITWVSSNPGVATVDTNGVVTAVADGEAKITALSPSGRFAVCTVVVGLAGDKYTTEEDLADELKLPEPYVAVRLNRLT</sequence>
<dbReference type="AlphaFoldDB" id="A0A2A7AMX2"/>
<protein>
    <recommendedName>
        <fullName evidence="2">BIG2 domain-containing protein</fullName>
    </recommendedName>
</protein>
<dbReference type="InterPro" id="IPR008964">
    <property type="entry name" value="Invasin/intimin_cell_adhesion"/>
</dbReference>
<dbReference type="InterPro" id="IPR045197">
    <property type="entry name" value="NUP210-like"/>
</dbReference>
<evidence type="ECO:0000313" key="4">
    <source>
        <dbReference type="Proteomes" id="UP000220005"/>
    </source>
</evidence>
<name>A0A2A7AMX2_9FIRM</name>
<feature type="domain" description="BIG2" evidence="2">
    <location>
        <begin position="133"/>
        <end position="207"/>
    </location>
</feature>